<dbReference type="InterPro" id="IPR005069">
    <property type="entry name" value="Nucl-diP-sugar_transferase"/>
</dbReference>
<proteinExistence type="predicted"/>
<dbReference type="EMBL" id="HBHX01019942">
    <property type="protein sequence ID" value="CAE0110453.1"/>
    <property type="molecule type" value="Transcribed_RNA"/>
</dbReference>
<evidence type="ECO:0000259" key="1">
    <source>
        <dbReference type="Pfam" id="PF03407"/>
    </source>
</evidence>
<accession>A0A7S3ANP3</accession>
<name>A0A7S3ANP3_9EUKA</name>
<feature type="domain" description="Nucleotide-diphospho-sugar transferase" evidence="1">
    <location>
        <begin position="68"/>
        <end position="209"/>
    </location>
</feature>
<organism evidence="2">
    <name type="scientific">Haptolina ericina</name>
    <dbReference type="NCBI Taxonomy" id="156174"/>
    <lineage>
        <taxon>Eukaryota</taxon>
        <taxon>Haptista</taxon>
        <taxon>Haptophyta</taxon>
        <taxon>Prymnesiophyceae</taxon>
        <taxon>Prymnesiales</taxon>
        <taxon>Prymnesiaceae</taxon>
        <taxon>Haptolina</taxon>
    </lineage>
</organism>
<dbReference type="AlphaFoldDB" id="A0A7S3ANP3"/>
<sequence length="402" mass="44453">MNLSSSLSTALRRAAGHRNDTVILFTAVYPSARPQVQVSMGEDTLLFLQAAIRNLQSLGHYNQLVLTEQTHAPQLCAEVVPTCGFQTPIIPHVGWQRFDVNAHHYFVLFLQRWRLIKRATARGYQILSLDTDIFWTGDPYIHVAQLPVAAAFAADMQPPLHNGTTRIPLNSGVMLARPGAQSLFAEVTRRVHARLLSAPNRTAARDTADTGMLMSVLMQQWVMPQWVLNEVVRERQTSSWVLAPRPIGYDSGSFRGRIADSTAIATVGTARVAVLSHNIIGRLCGRRLGHKDTTGMWRRASLPNCTLASSQLGFHAQMVHPKTREALWGLLHPVVREQAAARRLLSSAMNSSASGFESVAFSSTRTAYSCICAEDGDCRVLDGRDSFRVSLKRCRTFDPGAR</sequence>
<dbReference type="Pfam" id="PF03407">
    <property type="entry name" value="Nucleotid_trans"/>
    <property type="match status" value="1"/>
</dbReference>
<protein>
    <recommendedName>
        <fullName evidence="1">Nucleotide-diphospho-sugar transferase domain-containing protein</fullName>
    </recommendedName>
</protein>
<gene>
    <name evidence="2" type="ORF">HERI1096_LOCUS11113</name>
</gene>
<reference evidence="2" key="1">
    <citation type="submission" date="2021-01" db="EMBL/GenBank/DDBJ databases">
        <authorList>
            <person name="Corre E."/>
            <person name="Pelletier E."/>
            <person name="Niang G."/>
            <person name="Scheremetjew M."/>
            <person name="Finn R."/>
            <person name="Kale V."/>
            <person name="Holt S."/>
            <person name="Cochrane G."/>
            <person name="Meng A."/>
            <person name="Brown T."/>
            <person name="Cohen L."/>
        </authorList>
    </citation>
    <scope>NUCLEOTIDE SEQUENCE</scope>
    <source>
        <strain evidence="2">CCMP281</strain>
    </source>
</reference>
<evidence type="ECO:0000313" key="2">
    <source>
        <dbReference type="EMBL" id="CAE0110453.1"/>
    </source>
</evidence>